<sequence>MAKTAQLAANFENENNLAKKYLKGLQLAYYKSRQGKEWHDFETVYAGTSKEDINALKALYPDVPASLIQLLEHVDGTYYRDYSGEKVTFYFLGSDVKKYPYYLLSAAQIVKDKDAAGWLKEYIAKDNPYDNVDEKIADKADNICWLHFADCMNNGGGSQLFIDFSPSGKGKKGQIIRFLHDPDTLTVIADSFNEYLQMLIDKKYDFVMSDYERMRAEVIS</sequence>
<evidence type="ECO:0000259" key="1">
    <source>
        <dbReference type="Pfam" id="PF09346"/>
    </source>
</evidence>
<reference evidence="3" key="1">
    <citation type="submission" date="2016-02" db="EMBL/GenBank/DDBJ databases">
        <authorList>
            <person name="Holder M.E."/>
            <person name="Ajami N.J."/>
            <person name="Petrosino J.F."/>
        </authorList>
    </citation>
    <scope>NUCLEOTIDE SEQUENCE [LARGE SCALE GENOMIC DNA]</scope>
    <source>
        <strain evidence="3">CCUG 45958</strain>
    </source>
</reference>
<keyword evidence="3" id="KW-1185">Reference proteome</keyword>
<accession>A0A109W553</accession>
<organism evidence="2 3">
    <name type="scientific">Desulfovibrio fairfieldensis</name>
    <dbReference type="NCBI Taxonomy" id="44742"/>
    <lineage>
        <taxon>Bacteria</taxon>
        <taxon>Pseudomonadati</taxon>
        <taxon>Thermodesulfobacteriota</taxon>
        <taxon>Desulfovibrionia</taxon>
        <taxon>Desulfovibrionales</taxon>
        <taxon>Desulfovibrionaceae</taxon>
        <taxon>Desulfovibrio</taxon>
    </lineage>
</organism>
<name>A0A109W553_9BACT</name>
<dbReference type="InterPro" id="IPR037883">
    <property type="entry name" value="Knr4/Smi1-like_sf"/>
</dbReference>
<dbReference type="InterPro" id="IPR018958">
    <property type="entry name" value="Knr4/Smi1-like_dom"/>
</dbReference>
<dbReference type="AlphaFoldDB" id="A0A109W553"/>
<evidence type="ECO:0000313" key="2">
    <source>
        <dbReference type="EMBL" id="AMD91505.1"/>
    </source>
</evidence>
<proteinExistence type="predicted"/>
<dbReference type="KEGG" id="dfi:AXF13_04935"/>
<dbReference type="Proteomes" id="UP000069241">
    <property type="component" value="Chromosome"/>
</dbReference>
<dbReference type="EMBL" id="CP014229">
    <property type="protein sequence ID" value="AMD91505.1"/>
    <property type="molecule type" value="Genomic_DNA"/>
</dbReference>
<feature type="domain" description="Knr4/Smi1-like" evidence="1">
    <location>
        <begin position="48"/>
        <end position="197"/>
    </location>
</feature>
<protein>
    <submittedName>
        <fullName evidence="2">SMI1 / KNR4 family protein</fullName>
    </submittedName>
</protein>
<dbReference type="SUPFAM" id="SSF160631">
    <property type="entry name" value="SMI1/KNR4-like"/>
    <property type="match status" value="1"/>
</dbReference>
<dbReference type="Gene3D" id="3.40.1580.10">
    <property type="entry name" value="SMI1/KNR4-like"/>
    <property type="match status" value="1"/>
</dbReference>
<gene>
    <name evidence="2" type="ORF">AXF13_04935</name>
</gene>
<evidence type="ECO:0000313" key="3">
    <source>
        <dbReference type="Proteomes" id="UP000069241"/>
    </source>
</evidence>
<dbReference type="Pfam" id="PF09346">
    <property type="entry name" value="SMI1_KNR4"/>
    <property type="match status" value="1"/>
</dbReference>